<keyword evidence="3" id="KW-0443">Lipid metabolism</keyword>
<evidence type="ECO:0000313" key="5">
    <source>
        <dbReference type="Proteomes" id="UP001085076"/>
    </source>
</evidence>
<sequence>MCCILCFCGHAHALEPAIYLFGSSVLDMGNNNYIPTGAKANYYPYGIDFSNGEATGRFTNGKNAMDFIVEMLGVSTPKPSLSLSDMADMAEEFLKGVNFASGGAGVLDSTYMIGIVKTYQHISNSFIVINIGNNDITVASDTGVNPDKYASLLISTLRPNLKNIYFFGGHKFVTISSGAQGCLPMLRAITATRDCHKDANLLAKAYNKRLASLMEELQLIESYFGELHYSFFDLFAAHEILYKSRETLGFGEGEVACCGTGPFNGSIIRCTPGTVPCSNRTDHIYWDNVHYTERFTGMFMKMAFGGSAPYVYPINVKQLRDLPSLYLHTKNVELAIE</sequence>
<protein>
    <recommendedName>
        <fullName evidence="6">GDSL esterase/lipase</fullName>
    </recommendedName>
</protein>
<keyword evidence="5" id="KW-1185">Reference proteome</keyword>
<keyword evidence="3" id="KW-0442">Lipid degradation</keyword>
<organism evidence="4 5">
    <name type="scientific">Dioscorea zingiberensis</name>
    <dbReference type="NCBI Taxonomy" id="325984"/>
    <lineage>
        <taxon>Eukaryota</taxon>
        <taxon>Viridiplantae</taxon>
        <taxon>Streptophyta</taxon>
        <taxon>Embryophyta</taxon>
        <taxon>Tracheophyta</taxon>
        <taxon>Spermatophyta</taxon>
        <taxon>Magnoliopsida</taxon>
        <taxon>Liliopsida</taxon>
        <taxon>Dioscoreales</taxon>
        <taxon>Dioscoreaceae</taxon>
        <taxon>Dioscorea</taxon>
    </lineage>
</organism>
<evidence type="ECO:0000313" key="4">
    <source>
        <dbReference type="EMBL" id="KAJ0983078.1"/>
    </source>
</evidence>
<dbReference type="PANTHER" id="PTHR45648">
    <property type="entry name" value="GDSL LIPASE/ACYLHYDROLASE FAMILY PROTEIN (AFU_ORTHOLOGUE AFUA_4G14700)"/>
    <property type="match status" value="1"/>
</dbReference>
<dbReference type="Pfam" id="PF00657">
    <property type="entry name" value="Lipase_GDSL"/>
    <property type="match status" value="1"/>
</dbReference>
<comment type="similarity">
    <text evidence="1">Belongs to the 'GDSL' lipolytic enzyme family.</text>
</comment>
<evidence type="ECO:0000256" key="1">
    <source>
        <dbReference type="ARBA" id="ARBA00008668"/>
    </source>
</evidence>
<comment type="caution">
    <text evidence="4">The sequence shown here is derived from an EMBL/GenBank/DDBJ whole genome shotgun (WGS) entry which is preliminary data.</text>
</comment>
<dbReference type="AlphaFoldDB" id="A0A9D5D2U5"/>
<dbReference type="Proteomes" id="UP001085076">
    <property type="component" value="Miscellaneous, Linkage group lg02"/>
</dbReference>
<dbReference type="InterPro" id="IPR051058">
    <property type="entry name" value="GDSL_Est/Lipase"/>
</dbReference>
<reference evidence="4" key="2">
    <citation type="journal article" date="2022" name="Hortic Res">
        <title>The genome of Dioscorea zingiberensis sheds light on the biosynthesis, origin and evolution of the medicinally important diosgenin saponins.</title>
        <authorList>
            <person name="Li Y."/>
            <person name="Tan C."/>
            <person name="Li Z."/>
            <person name="Guo J."/>
            <person name="Li S."/>
            <person name="Chen X."/>
            <person name="Wang C."/>
            <person name="Dai X."/>
            <person name="Yang H."/>
            <person name="Song W."/>
            <person name="Hou L."/>
            <person name="Xu J."/>
            <person name="Tong Z."/>
            <person name="Xu A."/>
            <person name="Yuan X."/>
            <person name="Wang W."/>
            <person name="Yang Q."/>
            <person name="Chen L."/>
            <person name="Sun Z."/>
            <person name="Wang K."/>
            <person name="Pan B."/>
            <person name="Chen J."/>
            <person name="Bao Y."/>
            <person name="Liu F."/>
            <person name="Qi X."/>
            <person name="Gang D.R."/>
            <person name="Wen J."/>
            <person name="Li J."/>
        </authorList>
    </citation>
    <scope>NUCLEOTIDE SEQUENCE</scope>
    <source>
        <strain evidence="4">Dzin_1.0</strain>
    </source>
</reference>
<dbReference type="GO" id="GO:0016042">
    <property type="term" value="P:lipid catabolic process"/>
    <property type="evidence" value="ECO:0007669"/>
    <property type="project" value="UniProtKB-KW"/>
</dbReference>
<proteinExistence type="inferred from homology"/>
<dbReference type="GO" id="GO:0016788">
    <property type="term" value="F:hydrolase activity, acting on ester bonds"/>
    <property type="evidence" value="ECO:0007669"/>
    <property type="project" value="InterPro"/>
</dbReference>
<dbReference type="InterPro" id="IPR036514">
    <property type="entry name" value="SGNH_hydro_sf"/>
</dbReference>
<keyword evidence="2" id="KW-0378">Hydrolase</keyword>
<name>A0A9D5D2U5_9LILI</name>
<dbReference type="PANTHER" id="PTHR45648:SF106">
    <property type="entry name" value="ANTHER-SPECIFIC PROLINE-RICH PROTEIN APG"/>
    <property type="match status" value="1"/>
</dbReference>
<evidence type="ECO:0008006" key="6">
    <source>
        <dbReference type="Google" id="ProtNLM"/>
    </source>
</evidence>
<dbReference type="OrthoDB" id="1600564at2759"/>
<accession>A0A9D5D2U5</accession>
<dbReference type="InterPro" id="IPR001087">
    <property type="entry name" value="GDSL"/>
</dbReference>
<evidence type="ECO:0000256" key="3">
    <source>
        <dbReference type="ARBA" id="ARBA00022963"/>
    </source>
</evidence>
<dbReference type="Gene3D" id="3.40.50.1110">
    <property type="entry name" value="SGNH hydrolase"/>
    <property type="match status" value="1"/>
</dbReference>
<dbReference type="EMBL" id="JAGGNH010000002">
    <property type="protein sequence ID" value="KAJ0983078.1"/>
    <property type="molecule type" value="Genomic_DNA"/>
</dbReference>
<evidence type="ECO:0000256" key="2">
    <source>
        <dbReference type="ARBA" id="ARBA00022801"/>
    </source>
</evidence>
<gene>
    <name evidence="4" type="ORF">J5N97_011333</name>
</gene>
<dbReference type="SUPFAM" id="SSF52266">
    <property type="entry name" value="SGNH hydrolase"/>
    <property type="match status" value="1"/>
</dbReference>
<reference evidence="4" key="1">
    <citation type="submission" date="2021-03" db="EMBL/GenBank/DDBJ databases">
        <authorList>
            <person name="Li Z."/>
            <person name="Yang C."/>
        </authorList>
    </citation>
    <scope>NUCLEOTIDE SEQUENCE</scope>
    <source>
        <strain evidence="4">Dzin_1.0</strain>
        <tissue evidence="4">Leaf</tissue>
    </source>
</reference>